<dbReference type="InterPro" id="IPR003439">
    <property type="entry name" value="ABC_transporter-like_ATP-bd"/>
</dbReference>
<dbReference type="InterPro" id="IPR043926">
    <property type="entry name" value="ABCG_dom"/>
</dbReference>
<keyword evidence="6" id="KW-0067">ATP-binding</keyword>
<keyword evidence="3" id="KW-0813">Transport</keyword>
<feature type="transmembrane region" description="Helical" evidence="9">
    <location>
        <begin position="545"/>
        <end position="570"/>
    </location>
</feature>
<evidence type="ECO:0000256" key="8">
    <source>
        <dbReference type="ARBA" id="ARBA00023136"/>
    </source>
</evidence>
<reference evidence="12" key="1">
    <citation type="submission" date="2011-07" db="EMBL/GenBank/DDBJ databases">
        <authorList>
            <consortium name="Caenorhabditis brenneri Sequencing and Analysis Consortium"/>
            <person name="Wilson R.K."/>
        </authorList>
    </citation>
    <scope>NUCLEOTIDE SEQUENCE [LARGE SCALE GENOMIC DNA]</scope>
    <source>
        <strain evidence="12">PB2801</strain>
    </source>
</reference>
<keyword evidence="5" id="KW-0547">Nucleotide-binding</keyword>
<evidence type="ECO:0000256" key="1">
    <source>
        <dbReference type="ARBA" id="ARBA00004141"/>
    </source>
</evidence>
<dbReference type="PANTHER" id="PTHR48041:SF93">
    <property type="entry name" value="ABC TRANSPORTER ATP-BINDING PROTEIN_PERMEASE WHT-1"/>
    <property type="match status" value="1"/>
</dbReference>
<evidence type="ECO:0000256" key="6">
    <source>
        <dbReference type="ARBA" id="ARBA00022840"/>
    </source>
</evidence>
<dbReference type="FunCoup" id="G0N7I5">
    <property type="interactions" value="652"/>
</dbReference>
<evidence type="ECO:0000256" key="3">
    <source>
        <dbReference type="ARBA" id="ARBA00022448"/>
    </source>
</evidence>
<dbReference type="GO" id="GO:0005886">
    <property type="term" value="C:plasma membrane"/>
    <property type="evidence" value="ECO:0007669"/>
    <property type="project" value="TreeGrafter"/>
</dbReference>
<dbReference type="InterPro" id="IPR050352">
    <property type="entry name" value="ABCG_transporters"/>
</dbReference>
<accession>G0N7I5</accession>
<evidence type="ECO:0000313" key="11">
    <source>
        <dbReference type="EMBL" id="EGT54747.1"/>
    </source>
</evidence>
<dbReference type="InParanoid" id="G0N7I5"/>
<evidence type="ECO:0000256" key="2">
    <source>
        <dbReference type="ARBA" id="ARBA00005814"/>
    </source>
</evidence>
<comment type="similarity">
    <text evidence="2">Belongs to the ABC transporter superfamily. ABCG family. Eye pigment precursor importer (TC 3.A.1.204) subfamily.</text>
</comment>
<proteinExistence type="inferred from homology"/>
<dbReference type="OMA" id="DQPMKPA"/>
<dbReference type="Pfam" id="PF01061">
    <property type="entry name" value="ABC2_membrane"/>
    <property type="match status" value="1"/>
</dbReference>
<dbReference type="Pfam" id="PF19055">
    <property type="entry name" value="ABC2_membrane_7"/>
    <property type="match status" value="1"/>
</dbReference>
<evidence type="ECO:0000256" key="4">
    <source>
        <dbReference type="ARBA" id="ARBA00022692"/>
    </source>
</evidence>
<sequence length="661" mass="73861">MMLAEMMSSDDHLELLKHQEPAGIFPEGCNLYWSSLNVTGPETKPTNFIDRFRNSAPQRRVKEILHNVSGMAESGKLLAIMGSSGAGKTTLLNVLTSRNLTNLDVQGSILIDGKRANKWKIREMSAFVQQHDMFVGTMTAREHLQFMARLRMGDQYYSAEEREIRVDQVLTQMGLQKCADTVIGIPNQLKGLSCGEKKRLAFASEILTCPKILFCDEPTSGLDAFMAVFGIFAFLSHVVQALRRLADNGMTVIITIHQPSSQVYSLFNNVCLMACGRVIYLGPGDQAVPLFERCGFPCPKFYNPADHLIRTLAVIDSDRATSMKTISKIRQGFLSTDLGQSILAIGNANKLRAASFATSSESSEKTKTFFNQDYNASFWTQFMALFLRSYLTVIRDPNLLSVRLLQIIITAVITGMVFFQTPVTPATIISINGIMFNHIRNMNFMLQFPNVPVITAELPIVLRENANGVYRTSAYFLAKNIAELPQYIILPILYNTIVYWLSGLYANFWNYCFASLVTILITNVAISISYAVATIFANTDVAMTVLPIFVVPIMAFGGFFITFDAIPSYFTWLSSLSYFKYGYEALAINEWESISVIPECFNSTVTAFALNGCPKNGHEVLESIDFSASHKIFDITILFVMFIGIRLIAYVALLIRSYNNT</sequence>
<dbReference type="InterPro" id="IPR003593">
    <property type="entry name" value="AAA+_ATPase"/>
</dbReference>
<dbReference type="Pfam" id="PF00005">
    <property type="entry name" value="ABC_tran"/>
    <property type="match status" value="1"/>
</dbReference>
<feature type="transmembrane region" description="Helical" evidence="9">
    <location>
        <begin position="484"/>
        <end position="502"/>
    </location>
</feature>
<evidence type="ECO:0000256" key="5">
    <source>
        <dbReference type="ARBA" id="ARBA00022741"/>
    </source>
</evidence>
<feature type="domain" description="ABC transporter" evidence="10">
    <location>
        <begin position="46"/>
        <end position="300"/>
    </location>
</feature>
<dbReference type="PANTHER" id="PTHR48041">
    <property type="entry name" value="ABC TRANSPORTER G FAMILY MEMBER 28"/>
    <property type="match status" value="1"/>
</dbReference>
<dbReference type="AlphaFoldDB" id="G0N7I5"/>
<dbReference type="STRING" id="135651.G0N7I5"/>
<dbReference type="InterPro" id="IPR005284">
    <property type="entry name" value="Pigment_permease/Abcg"/>
</dbReference>
<name>G0N7I5_CAEBE</name>
<dbReference type="EMBL" id="GL379847">
    <property type="protein sequence ID" value="EGT54747.1"/>
    <property type="molecule type" value="Genomic_DNA"/>
</dbReference>
<dbReference type="GO" id="GO:0016887">
    <property type="term" value="F:ATP hydrolysis activity"/>
    <property type="evidence" value="ECO:0007669"/>
    <property type="project" value="InterPro"/>
</dbReference>
<feature type="transmembrane region" description="Helical" evidence="9">
    <location>
        <begin position="508"/>
        <end position="533"/>
    </location>
</feature>
<keyword evidence="7 9" id="KW-1133">Transmembrane helix</keyword>
<gene>
    <name evidence="11" type="primary">Cbn-wht-1</name>
    <name evidence="11" type="ORF">CAEBREN_11286</name>
</gene>
<dbReference type="SMART" id="SM00382">
    <property type="entry name" value="AAA"/>
    <property type="match status" value="1"/>
</dbReference>
<evidence type="ECO:0000256" key="9">
    <source>
        <dbReference type="SAM" id="Phobius"/>
    </source>
</evidence>
<comment type="subcellular location">
    <subcellularLocation>
        <location evidence="1">Membrane</location>
        <topology evidence="1">Multi-pass membrane protein</topology>
    </subcellularLocation>
</comment>
<dbReference type="Proteomes" id="UP000008068">
    <property type="component" value="Unassembled WGS sequence"/>
</dbReference>
<keyword evidence="8 9" id="KW-0472">Membrane</keyword>
<dbReference type="InterPro" id="IPR013525">
    <property type="entry name" value="ABC2_TM"/>
</dbReference>
<dbReference type="NCBIfam" id="TIGR00955">
    <property type="entry name" value="3a01204"/>
    <property type="match status" value="1"/>
</dbReference>
<dbReference type="GO" id="GO:0005524">
    <property type="term" value="F:ATP binding"/>
    <property type="evidence" value="ECO:0007669"/>
    <property type="project" value="UniProtKB-KW"/>
</dbReference>
<dbReference type="FunFam" id="3.40.50.300:FF:002134">
    <property type="entry name" value="ABC transporter ATP-binding protein/permease wht-1"/>
    <property type="match status" value="1"/>
</dbReference>
<dbReference type="InterPro" id="IPR027417">
    <property type="entry name" value="P-loop_NTPase"/>
</dbReference>
<evidence type="ECO:0000313" key="12">
    <source>
        <dbReference type="Proteomes" id="UP000008068"/>
    </source>
</evidence>
<evidence type="ECO:0000259" key="10">
    <source>
        <dbReference type="PROSITE" id="PS50893"/>
    </source>
</evidence>
<dbReference type="SUPFAM" id="SSF52540">
    <property type="entry name" value="P-loop containing nucleoside triphosphate hydrolases"/>
    <property type="match status" value="1"/>
</dbReference>
<dbReference type="PROSITE" id="PS50893">
    <property type="entry name" value="ABC_TRANSPORTER_2"/>
    <property type="match status" value="1"/>
</dbReference>
<keyword evidence="12" id="KW-1185">Reference proteome</keyword>
<dbReference type="OrthoDB" id="66620at2759"/>
<dbReference type="Gene3D" id="3.40.50.300">
    <property type="entry name" value="P-loop containing nucleotide triphosphate hydrolases"/>
    <property type="match status" value="1"/>
</dbReference>
<dbReference type="eggNOG" id="KOG0061">
    <property type="taxonomic scope" value="Eukaryota"/>
</dbReference>
<keyword evidence="4 9" id="KW-0812">Transmembrane</keyword>
<dbReference type="HOGENOM" id="CLU_000604_57_6_1"/>
<dbReference type="GO" id="GO:0140359">
    <property type="term" value="F:ABC-type transporter activity"/>
    <property type="evidence" value="ECO:0007669"/>
    <property type="project" value="InterPro"/>
</dbReference>
<organism evidence="12">
    <name type="scientific">Caenorhabditis brenneri</name>
    <name type="common">Nematode worm</name>
    <dbReference type="NCBI Taxonomy" id="135651"/>
    <lineage>
        <taxon>Eukaryota</taxon>
        <taxon>Metazoa</taxon>
        <taxon>Ecdysozoa</taxon>
        <taxon>Nematoda</taxon>
        <taxon>Chromadorea</taxon>
        <taxon>Rhabditida</taxon>
        <taxon>Rhabditina</taxon>
        <taxon>Rhabditomorpha</taxon>
        <taxon>Rhabditoidea</taxon>
        <taxon>Rhabditidae</taxon>
        <taxon>Peloderinae</taxon>
        <taxon>Caenorhabditis</taxon>
    </lineage>
</organism>
<evidence type="ECO:0000256" key="7">
    <source>
        <dbReference type="ARBA" id="ARBA00022989"/>
    </source>
</evidence>
<feature type="transmembrane region" description="Helical" evidence="9">
    <location>
        <begin position="635"/>
        <end position="655"/>
    </location>
</feature>
<protein>
    <submittedName>
        <fullName evidence="11">CBN-WHT-1 protein</fullName>
    </submittedName>
</protein>